<keyword evidence="1 5" id="KW-0846">Cobalamin</keyword>
<dbReference type="HAMAP" id="MF_00601">
    <property type="entry name" value="EutC"/>
    <property type="match status" value="1"/>
</dbReference>
<dbReference type="PANTHER" id="PTHR39330">
    <property type="entry name" value="ETHANOLAMINE AMMONIA-LYASE LIGHT CHAIN"/>
    <property type="match status" value="1"/>
</dbReference>
<evidence type="ECO:0000256" key="3">
    <source>
        <dbReference type="ARBA" id="ARBA00023285"/>
    </source>
</evidence>
<sequence length="304" mass="32364">MIDAKTIEALVDAVVSELESLAEKPKIAAAKPQSQQGPQSQPADGSAVAPAMQTALMSGVKNPVDPEGLLALKQTTTARICAGRAGPRLRTEDLLAFQADLAITKDALEKQVDPLLLEEFGLFTVRTKITGGKEEYLLRPDLGRRLSDEAKKIISERCIRNPDIQICVGDGLSARAIEANLAKIFPVLKAGCETAGLSMGTPFFIERCRVGVMNDIGDLLEPKVVILLIGERPGLGRADSMSAYMGYKPHAGLTDADRDVICNIFDGGGVNPLEAGAYAIRLAERMIKAGASGIQLKLLEGEAK</sequence>
<dbReference type="InterPro" id="IPR042255">
    <property type="entry name" value="EutC_N"/>
</dbReference>
<dbReference type="PANTHER" id="PTHR39330:SF1">
    <property type="entry name" value="ETHANOLAMINE AMMONIA-LYASE SMALL SUBUNIT"/>
    <property type="match status" value="1"/>
</dbReference>
<evidence type="ECO:0000256" key="2">
    <source>
        <dbReference type="ARBA" id="ARBA00023239"/>
    </source>
</evidence>
<proteinExistence type="inferred from homology"/>
<comment type="caution">
    <text evidence="5">Lacks conserved residue(s) required for the propagation of feature annotation.</text>
</comment>
<dbReference type="Gene3D" id="1.10.30.40">
    <property type="entry name" value="Ethanolamine ammonia-lyase light chain (EutC), N-terminal domain"/>
    <property type="match status" value="1"/>
</dbReference>
<dbReference type="GO" id="GO:0008851">
    <property type="term" value="F:ethanolamine ammonia-lyase activity"/>
    <property type="evidence" value="ECO:0007669"/>
    <property type="project" value="UniProtKB-UniRule"/>
</dbReference>
<keyword evidence="4 5" id="KW-1283">Bacterial microcompartment</keyword>
<comment type="function">
    <text evidence="5">Catalyzes the deamination of various vicinal amino-alcohols to oxo compounds. Allows this organism to utilize ethanolamine as the sole source of nitrogen and carbon in the presence of external vitamin B12.</text>
</comment>
<dbReference type="GO" id="GO:0031471">
    <property type="term" value="C:ethanolamine degradation polyhedral organelle"/>
    <property type="evidence" value="ECO:0007669"/>
    <property type="project" value="UniProtKB-UniRule"/>
</dbReference>
<comment type="catalytic activity">
    <reaction evidence="5">
        <text>ethanolamine = acetaldehyde + NH4(+)</text>
        <dbReference type="Rhea" id="RHEA:15313"/>
        <dbReference type="ChEBI" id="CHEBI:15343"/>
        <dbReference type="ChEBI" id="CHEBI:28938"/>
        <dbReference type="ChEBI" id="CHEBI:57603"/>
        <dbReference type="EC" id="4.3.1.7"/>
    </reaction>
</comment>
<dbReference type="GO" id="GO:0009350">
    <property type="term" value="C:ethanolamine ammonia-lyase complex"/>
    <property type="evidence" value="ECO:0007669"/>
    <property type="project" value="UniProtKB-UniRule"/>
</dbReference>
<accession>A0A3P3XI71</accession>
<evidence type="ECO:0000256" key="6">
    <source>
        <dbReference type="SAM" id="MobiDB-lite"/>
    </source>
</evidence>
<evidence type="ECO:0000256" key="5">
    <source>
        <dbReference type="HAMAP-Rule" id="MF_00601"/>
    </source>
</evidence>
<reference evidence="7" key="1">
    <citation type="submission" date="2017-02" db="EMBL/GenBank/DDBJ databases">
        <authorList>
            <person name="Regsiter A."/>
            <person name="William W."/>
        </authorList>
    </citation>
    <scope>NUCLEOTIDE SEQUENCE</scope>
    <source>
        <strain evidence="7">Bib</strain>
    </source>
</reference>
<evidence type="ECO:0000313" key="7">
    <source>
        <dbReference type="EMBL" id="SLM12581.1"/>
    </source>
</evidence>
<protein>
    <recommendedName>
        <fullName evidence="5">Ethanolamine ammonia-lyase small subunit</fullName>
        <shortName evidence="5">EAL small subunit</shortName>
        <ecNumber evidence="5">4.3.1.7</ecNumber>
    </recommendedName>
</protein>
<name>A0A3P3XI71_9SPIR</name>
<comment type="subunit">
    <text evidence="5">The basic unit is a heterodimer which dimerizes to form tetramers. The heterotetramers trimerize; 6 large subunits form a core ring with 6 small subunits projecting outwards.</text>
</comment>
<dbReference type="GO" id="GO:0006520">
    <property type="term" value="P:amino acid metabolic process"/>
    <property type="evidence" value="ECO:0007669"/>
    <property type="project" value="InterPro"/>
</dbReference>
<gene>
    <name evidence="5 7" type="primary">eutC</name>
    <name evidence="7" type="ORF">SPIROBIBN47_250094</name>
</gene>
<dbReference type="Gene3D" id="3.40.50.11240">
    <property type="entry name" value="Ethanolamine ammonia-lyase light chain (EutC)"/>
    <property type="match status" value="1"/>
</dbReference>
<comment type="similarity">
    <text evidence="5">Belongs to the EutC family.</text>
</comment>
<dbReference type="InterPro" id="IPR009246">
    <property type="entry name" value="EutC"/>
</dbReference>
<comment type="pathway">
    <text evidence="5">Amine and polyamine degradation; ethanolamine degradation.</text>
</comment>
<evidence type="ECO:0000256" key="4">
    <source>
        <dbReference type="ARBA" id="ARBA00024446"/>
    </source>
</evidence>
<comment type="cofactor">
    <cofactor evidence="5">
        <name>adenosylcob(III)alamin</name>
        <dbReference type="ChEBI" id="CHEBI:18408"/>
    </cofactor>
    <text evidence="5">Binds between the large and small subunits.</text>
</comment>
<dbReference type="EC" id="4.3.1.7" evidence="5"/>
<dbReference type="EMBL" id="FWDM01000018">
    <property type="protein sequence ID" value="SLM12581.1"/>
    <property type="molecule type" value="Genomic_DNA"/>
</dbReference>
<dbReference type="InterPro" id="IPR042251">
    <property type="entry name" value="EutC_C"/>
</dbReference>
<dbReference type="AlphaFoldDB" id="A0A3P3XI71"/>
<feature type="binding site" evidence="5">
    <location>
        <position position="210"/>
    </location>
    <ligand>
        <name>adenosylcob(III)alamin</name>
        <dbReference type="ChEBI" id="CHEBI:18408"/>
    </ligand>
</feature>
<dbReference type="GO" id="GO:0031419">
    <property type="term" value="F:cobalamin binding"/>
    <property type="evidence" value="ECO:0007669"/>
    <property type="project" value="UniProtKB-UniRule"/>
</dbReference>
<feature type="region of interest" description="Disordered" evidence="6">
    <location>
        <begin position="26"/>
        <end position="50"/>
    </location>
</feature>
<dbReference type="GO" id="GO:0046336">
    <property type="term" value="P:ethanolamine catabolic process"/>
    <property type="evidence" value="ECO:0007669"/>
    <property type="project" value="UniProtKB-UniRule"/>
</dbReference>
<dbReference type="UniPathway" id="UPA00560"/>
<feature type="binding site" evidence="5">
    <location>
        <position position="231"/>
    </location>
    <ligand>
        <name>adenosylcob(III)alamin</name>
        <dbReference type="ChEBI" id="CHEBI:18408"/>
    </ligand>
</feature>
<dbReference type="Pfam" id="PF05985">
    <property type="entry name" value="EutC"/>
    <property type="match status" value="1"/>
</dbReference>
<comment type="subcellular location">
    <subcellularLocation>
        <location evidence="5">Bacterial microcompartment</location>
    </subcellularLocation>
</comment>
<evidence type="ECO:0000256" key="1">
    <source>
        <dbReference type="ARBA" id="ARBA00022628"/>
    </source>
</evidence>
<dbReference type="NCBIfam" id="NF003971">
    <property type="entry name" value="PRK05465.1"/>
    <property type="match status" value="1"/>
</dbReference>
<organism evidence="7">
    <name type="scientific">uncultured spirochete</name>
    <dbReference type="NCBI Taxonomy" id="156406"/>
    <lineage>
        <taxon>Bacteria</taxon>
        <taxon>Pseudomonadati</taxon>
        <taxon>Spirochaetota</taxon>
        <taxon>Spirochaetia</taxon>
        <taxon>Spirochaetales</taxon>
        <taxon>environmental samples</taxon>
    </lineage>
</organism>
<feature type="compositionally biased region" description="Low complexity" evidence="6">
    <location>
        <begin position="28"/>
        <end position="46"/>
    </location>
</feature>
<keyword evidence="2 5" id="KW-0456">Lyase</keyword>
<keyword evidence="3 5" id="KW-0170">Cobalt</keyword>